<organism evidence="1 2">
    <name type="scientific">Glossina palpalis gambiensis</name>
    <dbReference type="NCBI Taxonomy" id="67801"/>
    <lineage>
        <taxon>Eukaryota</taxon>
        <taxon>Metazoa</taxon>
        <taxon>Ecdysozoa</taxon>
        <taxon>Arthropoda</taxon>
        <taxon>Hexapoda</taxon>
        <taxon>Insecta</taxon>
        <taxon>Pterygota</taxon>
        <taxon>Neoptera</taxon>
        <taxon>Endopterygota</taxon>
        <taxon>Diptera</taxon>
        <taxon>Brachycera</taxon>
        <taxon>Muscomorpha</taxon>
        <taxon>Hippoboscoidea</taxon>
        <taxon>Glossinidae</taxon>
        <taxon>Glossina</taxon>
    </lineage>
</organism>
<dbReference type="EnsemblMetazoa" id="GPPI016517-RA">
    <property type="protein sequence ID" value="GPPI016517-PA"/>
    <property type="gene ID" value="GPPI016517"/>
</dbReference>
<accession>A0A1B0B281</accession>
<keyword evidence="2" id="KW-1185">Reference proteome</keyword>
<dbReference type="VEuPathDB" id="VectorBase:GPPI016517"/>
<name>A0A1B0B281_9MUSC</name>
<reference evidence="1" key="2">
    <citation type="submission" date="2020-05" db="UniProtKB">
        <authorList>
            <consortium name="EnsemblMetazoa"/>
        </authorList>
    </citation>
    <scope>IDENTIFICATION</scope>
    <source>
        <strain evidence="1">IAEA</strain>
    </source>
</reference>
<evidence type="ECO:0000313" key="1">
    <source>
        <dbReference type="EnsemblMetazoa" id="GPPI016517-PA"/>
    </source>
</evidence>
<protein>
    <submittedName>
        <fullName evidence="1">Uncharacterized protein</fullName>
    </submittedName>
</protein>
<dbReference type="AlphaFoldDB" id="A0A1B0B281"/>
<dbReference type="Proteomes" id="UP000092460">
    <property type="component" value="Unassembled WGS sequence"/>
</dbReference>
<reference evidence="2" key="1">
    <citation type="submission" date="2015-01" db="EMBL/GenBank/DDBJ databases">
        <authorList>
            <person name="Aksoy S."/>
            <person name="Warren W."/>
            <person name="Wilson R.K."/>
        </authorList>
    </citation>
    <scope>NUCLEOTIDE SEQUENCE [LARGE SCALE GENOMIC DNA]</scope>
    <source>
        <strain evidence="2">IAEA</strain>
    </source>
</reference>
<dbReference type="EMBL" id="JXJN01007472">
    <property type="status" value="NOT_ANNOTATED_CDS"/>
    <property type="molecule type" value="Genomic_DNA"/>
</dbReference>
<proteinExistence type="predicted"/>
<evidence type="ECO:0000313" key="2">
    <source>
        <dbReference type="Proteomes" id="UP000092460"/>
    </source>
</evidence>
<sequence>MNILGTVSDREKSNNKIVFYRINLNFVNSSNMYEKKKQERQPKKNDYNPDLLQQIVAVVVVVVVRSSKRYAHKKQICFTLKSSSCKVVSSGKN</sequence>